<dbReference type="PROSITE" id="PS51154">
    <property type="entry name" value="MACRO"/>
    <property type="match status" value="1"/>
</dbReference>
<reference evidence="2 3" key="1">
    <citation type="submission" date="2022-05" db="EMBL/GenBank/DDBJ databases">
        <authorList>
            <consortium name="Genoscope - CEA"/>
            <person name="William W."/>
        </authorList>
    </citation>
    <scope>NUCLEOTIDE SEQUENCE [LARGE SCALE GENOMIC DNA]</scope>
</reference>
<protein>
    <recommendedName>
        <fullName evidence="1">Macro domain-containing protein</fullName>
    </recommendedName>
</protein>
<sequence length="258" mass="28607">MASLTWRALKRLYALSGLRVSKVTATTSSMPPKAVSEVIFHLRDINQAMTNAWEKEFAPYSNTVKVSCGDIFKGAPAVDAIVSPANSFGFMDGGIDMVYINHFGWQMQHRLQAVIRVDYDGEIPVGQAAIIETLPPDDSDENFKDPQFNEGKLIKYLISAPTMRVPMDVIHSVNAYLAFRAVIRAVKDHNRTVENPEDQINTVLCPGLGTAVGRMPTRRAAFQMRQAFEICALGKEGPLTNPDCLSAVYNHHEAMLCY</sequence>
<dbReference type="SUPFAM" id="SSF52949">
    <property type="entry name" value="Macro domain-like"/>
    <property type="match status" value="1"/>
</dbReference>
<name>A0ABN8PX05_9CNID</name>
<evidence type="ECO:0000259" key="1">
    <source>
        <dbReference type="PROSITE" id="PS51154"/>
    </source>
</evidence>
<dbReference type="CDD" id="cd02900">
    <property type="entry name" value="Macro_Appr_pase"/>
    <property type="match status" value="1"/>
</dbReference>
<feature type="domain" description="Macro" evidence="1">
    <location>
        <begin position="51"/>
        <end position="258"/>
    </location>
</feature>
<accession>A0ABN8PX05</accession>
<gene>
    <name evidence="2" type="ORF">PLOB_00049188</name>
</gene>
<dbReference type="InterPro" id="IPR043472">
    <property type="entry name" value="Macro_dom-like"/>
</dbReference>
<evidence type="ECO:0000313" key="3">
    <source>
        <dbReference type="Proteomes" id="UP001159405"/>
    </source>
</evidence>
<dbReference type="Proteomes" id="UP001159405">
    <property type="component" value="Unassembled WGS sequence"/>
</dbReference>
<comment type="caution">
    <text evidence="2">The sequence shown here is derived from an EMBL/GenBank/DDBJ whole genome shotgun (WGS) entry which is preliminary data.</text>
</comment>
<organism evidence="2 3">
    <name type="scientific">Porites lobata</name>
    <dbReference type="NCBI Taxonomy" id="104759"/>
    <lineage>
        <taxon>Eukaryota</taxon>
        <taxon>Metazoa</taxon>
        <taxon>Cnidaria</taxon>
        <taxon>Anthozoa</taxon>
        <taxon>Hexacorallia</taxon>
        <taxon>Scleractinia</taxon>
        <taxon>Fungiina</taxon>
        <taxon>Poritidae</taxon>
        <taxon>Porites</taxon>
    </lineage>
</organism>
<dbReference type="InterPro" id="IPR002589">
    <property type="entry name" value="Macro_dom"/>
</dbReference>
<dbReference type="EMBL" id="CALNXK010000094">
    <property type="protein sequence ID" value="CAH3152643.1"/>
    <property type="molecule type" value="Genomic_DNA"/>
</dbReference>
<evidence type="ECO:0000313" key="2">
    <source>
        <dbReference type="EMBL" id="CAH3152643.1"/>
    </source>
</evidence>
<dbReference type="Pfam" id="PF14519">
    <property type="entry name" value="Macro_2"/>
    <property type="match status" value="1"/>
</dbReference>
<keyword evidence="3" id="KW-1185">Reference proteome</keyword>
<dbReference type="Gene3D" id="3.40.220.10">
    <property type="entry name" value="Leucine Aminopeptidase, subunit E, domain 1"/>
    <property type="match status" value="1"/>
</dbReference>
<proteinExistence type="predicted"/>
<dbReference type="InterPro" id="IPR028071">
    <property type="entry name" value="Macro-like_dom"/>
</dbReference>